<evidence type="ECO:0000313" key="4">
    <source>
        <dbReference type="EMBL" id="OCH90682.1"/>
    </source>
</evidence>
<dbReference type="CDD" id="cd22191">
    <property type="entry name" value="DPBB_RlpA_EXP_N-like"/>
    <property type="match status" value="1"/>
</dbReference>
<dbReference type="PANTHER" id="PTHR31836:SF22">
    <property type="entry name" value="RLPA-LIKE PROTEIN DOUBLE-PSI BETA-BARREL DOMAIN-CONTAINING PROTEIN"/>
    <property type="match status" value="1"/>
</dbReference>
<feature type="compositionally biased region" description="Low complexity" evidence="2">
    <location>
        <begin position="86"/>
        <end position="107"/>
    </location>
</feature>
<evidence type="ECO:0000256" key="2">
    <source>
        <dbReference type="SAM" id="MobiDB-lite"/>
    </source>
</evidence>
<name>A0A8E2B1W2_9APHY</name>
<keyword evidence="5" id="KW-1185">Reference proteome</keyword>
<feature type="compositionally biased region" description="Low complexity" evidence="2">
    <location>
        <begin position="117"/>
        <end position="126"/>
    </location>
</feature>
<organism evidence="4 5">
    <name type="scientific">Obba rivulosa</name>
    <dbReference type="NCBI Taxonomy" id="1052685"/>
    <lineage>
        <taxon>Eukaryota</taxon>
        <taxon>Fungi</taxon>
        <taxon>Dikarya</taxon>
        <taxon>Basidiomycota</taxon>
        <taxon>Agaricomycotina</taxon>
        <taxon>Agaricomycetes</taxon>
        <taxon>Polyporales</taxon>
        <taxon>Gelatoporiaceae</taxon>
        <taxon>Obba</taxon>
    </lineage>
</organism>
<evidence type="ECO:0008006" key="6">
    <source>
        <dbReference type="Google" id="ProtNLM"/>
    </source>
</evidence>
<dbReference type="InterPro" id="IPR036908">
    <property type="entry name" value="RlpA-like_sf"/>
</dbReference>
<evidence type="ECO:0000313" key="5">
    <source>
        <dbReference type="Proteomes" id="UP000250043"/>
    </source>
</evidence>
<accession>A0A8E2B1W2</accession>
<proteinExistence type="predicted"/>
<feature type="chain" id="PRO_5034871979" description="RlpA-like protein double-psi beta-barrel domain-containing protein" evidence="3">
    <location>
        <begin position="23"/>
        <end position="268"/>
    </location>
</feature>
<dbReference type="Proteomes" id="UP000250043">
    <property type="component" value="Unassembled WGS sequence"/>
</dbReference>
<dbReference type="SUPFAM" id="SSF50685">
    <property type="entry name" value="Barwin-like endoglucanases"/>
    <property type="match status" value="1"/>
</dbReference>
<feature type="region of interest" description="Disordered" evidence="2">
    <location>
        <begin position="49"/>
        <end position="126"/>
    </location>
</feature>
<dbReference type="Gene3D" id="2.40.40.10">
    <property type="entry name" value="RlpA-like domain"/>
    <property type="match status" value="1"/>
</dbReference>
<feature type="signal peptide" evidence="3">
    <location>
        <begin position="1"/>
        <end position="22"/>
    </location>
</feature>
<evidence type="ECO:0000256" key="1">
    <source>
        <dbReference type="ARBA" id="ARBA00022729"/>
    </source>
</evidence>
<evidence type="ECO:0000256" key="3">
    <source>
        <dbReference type="SAM" id="SignalP"/>
    </source>
</evidence>
<reference evidence="4 5" key="1">
    <citation type="submission" date="2016-07" db="EMBL/GenBank/DDBJ databases">
        <title>Draft genome of the white-rot fungus Obba rivulosa 3A-2.</title>
        <authorList>
            <consortium name="DOE Joint Genome Institute"/>
            <person name="Miettinen O."/>
            <person name="Riley R."/>
            <person name="Acob R."/>
            <person name="Barry K."/>
            <person name="Cullen D."/>
            <person name="De Vries R."/>
            <person name="Hainaut M."/>
            <person name="Hatakka A."/>
            <person name="Henrissat B."/>
            <person name="Hilden K."/>
            <person name="Kuo R."/>
            <person name="Labutti K."/>
            <person name="Lipzen A."/>
            <person name="Makela M.R."/>
            <person name="Sandor L."/>
            <person name="Spatafora J.W."/>
            <person name="Grigoriev I.V."/>
            <person name="Hibbett D.S."/>
        </authorList>
    </citation>
    <scope>NUCLEOTIDE SEQUENCE [LARGE SCALE GENOMIC DNA]</scope>
    <source>
        <strain evidence="4 5">3A-2</strain>
    </source>
</reference>
<gene>
    <name evidence="4" type="ORF">OBBRIDRAFT_581679</name>
</gene>
<dbReference type="AlphaFoldDB" id="A0A8E2B1W2"/>
<sequence length="268" mass="28968">MARMGSVITAAIVLTALMTSHSLPESYHFDPRDGWQTVNVTNLQYKYSPAEVESEAEESTISLSKRASKKSHAKKTSKKTAKKTTTKSTKSKSSSKSAKPSSNSTKSSSKDTKSSSDSKSSSGLSSVSDLLSGAMKKVMDSFKAIGDPEKVEITWYTGHDLLNPSCWSNPTWSPTDESFACAVTENGWKAKPECFKFLELCNSPKKCVFARVVDSCAGCAVGSKHVDLTKAAFTQLANLDEGVLNVQMRPATDPDGWLEDLWGPQASN</sequence>
<feature type="compositionally biased region" description="Basic residues" evidence="2">
    <location>
        <begin position="66"/>
        <end position="85"/>
    </location>
</feature>
<dbReference type="OrthoDB" id="406505at2759"/>
<dbReference type="EMBL" id="KV722399">
    <property type="protein sequence ID" value="OCH90682.1"/>
    <property type="molecule type" value="Genomic_DNA"/>
</dbReference>
<dbReference type="PANTHER" id="PTHR31836">
    <property type="match status" value="1"/>
</dbReference>
<dbReference type="InterPro" id="IPR051477">
    <property type="entry name" value="Expansin_CellWall"/>
</dbReference>
<protein>
    <recommendedName>
        <fullName evidence="6">RlpA-like protein double-psi beta-barrel domain-containing protein</fullName>
    </recommendedName>
</protein>
<keyword evidence="1 3" id="KW-0732">Signal</keyword>